<evidence type="ECO:0000313" key="2">
    <source>
        <dbReference type="EMBL" id="ONI10355.1"/>
    </source>
</evidence>
<keyword evidence="3" id="KW-1185">Reference proteome</keyword>
<sequence>MDNVSSLECLKLDSQSEVLYKDGGGKDLLSPAMVPINCDTPITGSEADESEADDSDTDDFETNARDTDESETDESETDKSETDDSKTDDSKTEKLISHECGYCLKMGDHFTQLCHYRYHVPENAIVGKRCVVICHCCGCHFRDSRCSRCGGSDGFAMTMYCIHCRNYGEHMTYMCPNREPTPHLCSL</sequence>
<dbReference type="Gramene" id="ONI10355">
    <property type="protein sequence ID" value="ONI10355"/>
    <property type="gene ID" value="PRUPE_4G043000"/>
</dbReference>
<evidence type="ECO:0000256" key="1">
    <source>
        <dbReference type="SAM" id="MobiDB-lite"/>
    </source>
</evidence>
<proteinExistence type="predicted"/>
<gene>
    <name evidence="2" type="ORF">PRUPE_4G043000</name>
</gene>
<reference evidence="2 3" key="1">
    <citation type="journal article" date="2013" name="Nat. Genet.">
        <title>The high-quality draft genome of peach (Prunus persica) identifies unique patterns of genetic diversity, domestication and genome evolution.</title>
        <authorList>
            <consortium name="International Peach Genome Initiative"/>
            <person name="Verde I."/>
            <person name="Abbott A.G."/>
            <person name="Scalabrin S."/>
            <person name="Jung S."/>
            <person name="Shu S."/>
            <person name="Marroni F."/>
            <person name="Zhebentyayeva T."/>
            <person name="Dettori M.T."/>
            <person name="Grimwood J."/>
            <person name="Cattonaro F."/>
            <person name="Zuccolo A."/>
            <person name="Rossini L."/>
            <person name="Jenkins J."/>
            <person name="Vendramin E."/>
            <person name="Meisel L.A."/>
            <person name="Decroocq V."/>
            <person name="Sosinski B."/>
            <person name="Prochnik S."/>
            <person name="Mitros T."/>
            <person name="Policriti A."/>
            <person name="Cipriani G."/>
            <person name="Dondini L."/>
            <person name="Ficklin S."/>
            <person name="Goodstein D.M."/>
            <person name="Xuan P."/>
            <person name="Del Fabbro C."/>
            <person name="Aramini V."/>
            <person name="Copetti D."/>
            <person name="Gonzalez S."/>
            <person name="Horner D.S."/>
            <person name="Falchi R."/>
            <person name="Lucas S."/>
            <person name="Mica E."/>
            <person name="Maldonado J."/>
            <person name="Lazzari B."/>
            <person name="Bielenberg D."/>
            <person name="Pirona R."/>
            <person name="Miculan M."/>
            <person name="Barakat A."/>
            <person name="Testolin R."/>
            <person name="Stella A."/>
            <person name="Tartarini S."/>
            <person name="Tonutti P."/>
            <person name="Arus P."/>
            <person name="Orellana A."/>
            <person name="Wells C."/>
            <person name="Main D."/>
            <person name="Vizzotto G."/>
            <person name="Silva H."/>
            <person name="Salamini F."/>
            <person name="Schmutz J."/>
            <person name="Morgante M."/>
            <person name="Rokhsar D.S."/>
        </authorList>
    </citation>
    <scope>NUCLEOTIDE SEQUENCE [LARGE SCALE GENOMIC DNA]</scope>
    <source>
        <strain evidence="3">cv. Nemared</strain>
    </source>
</reference>
<dbReference type="AlphaFoldDB" id="A0A251PIV8"/>
<dbReference type="OrthoDB" id="1166301at2759"/>
<dbReference type="Proteomes" id="UP000006882">
    <property type="component" value="Chromosome G4"/>
</dbReference>
<accession>A0A251PIV8</accession>
<organism evidence="2 3">
    <name type="scientific">Prunus persica</name>
    <name type="common">Peach</name>
    <name type="synonym">Amygdalus persica</name>
    <dbReference type="NCBI Taxonomy" id="3760"/>
    <lineage>
        <taxon>Eukaryota</taxon>
        <taxon>Viridiplantae</taxon>
        <taxon>Streptophyta</taxon>
        <taxon>Embryophyta</taxon>
        <taxon>Tracheophyta</taxon>
        <taxon>Spermatophyta</taxon>
        <taxon>Magnoliopsida</taxon>
        <taxon>eudicotyledons</taxon>
        <taxon>Gunneridae</taxon>
        <taxon>Pentapetalae</taxon>
        <taxon>rosids</taxon>
        <taxon>fabids</taxon>
        <taxon>Rosales</taxon>
        <taxon>Rosaceae</taxon>
        <taxon>Amygdaloideae</taxon>
        <taxon>Amygdaleae</taxon>
        <taxon>Prunus</taxon>
    </lineage>
</organism>
<feature type="compositionally biased region" description="Acidic residues" evidence="1">
    <location>
        <begin position="46"/>
        <end position="61"/>
    </location>
</feature>
<protein>
    <submittedName>
        <fullName evidence="2">Uncharacterized protein</fullName>
    </submittedName>
</protein>
<evidence type="ECO:0000313" key="3">
    <source>
        <dbReference type="Proteomes" id="UP000006882"/>
    </source>
</evidence>
<name>A0A251PIV8_PRUPE</name>
<dbReference type="EMBL" id="CM007654">
    <property type="protein sequence ID" value="ONI10355.1"/>
    <property type="molecule type" value="Genomic_DNA"/>
</dbReference>
<feature type="region of interest" description="Disordered" evidence="1">
    <location>
        <begin position="37"/>
        <end position="90"/>
    </location>
</feature>
<feature type="compositionally biased region" description="Basic and acidic residues" evidence="1">
    <location>
        <begin position="77"/>
        <end position="90"/>
    </location>
</feature>